<keyword evidence="3" id="KW-0862">Zinc</keyword>
<dbReference type="OrthoDB" id="9837000at2759"/>
<reference evidence="8 9" key="1">
    <citation type="submission" date="2013-11" db="EMBL/GenBank/DDBJ databases">
        <title>Genome sequencing of Stegodyphus mimosarum.</title>
        <authorList>
            <person name="Bechsgaard J."/>
        </authorList>
    </citation>
    <scope>NUCLEOTIDE SEQUENCE [LARGE SCALE GENOMIC DNA]</scope>
</reference>
<evidence type="ECO:0000256" key="6">
    <source>
        <dbReference type="SAM" id="MobiDB-lite"/>
    </source>
</evidence>
<dbReference type="AlphaFoldDB" id="A0A087SXU7"/>
<proteinExistence type="predicted"/>
<sequence>MVQICEKVKSFKCSWFEIHNIRQDYVCGIEEAVRILHQLKRNAAEQEKQERWLRDQENGSLREDKILSKPESNYQKTGILVDVSNTWPSNNSYTGYNDTPMILQPNVVGSFASKPNKSSLLTHSKLPSWSEGVSSQISDYQGRNLISRSDETDGYNSRSFDDHVQPNYSFLNKSSNPVSRYISSDITPDNWKDSWDILQSSLQSSSYHGRHDSFINCDHDSHRTGYNNTVPNVSDAYSSHIGHIYPSHPMLPVGVPVYPYPLPHDFSVPSRQCECRMCCEHQLSMMSSKYQQFKDASSNNFESSSRSGPKLDLNRVDDPNDICSAFLKMDVENPNPSVKSRHFPVATPAYASYQIGAESSSDVILRSNIGNKSQHNTCKRGSYYDNVPSTLDNDANGSFSLVGQSLNPKCDFQSNGVLACNVATLNNTKSRIQKGTVVNDSGGNSVSIKSQTKKNYTNSSTNVSPEQIPEVTSPVHSDSKNVKSHPPLAHKDSKSSKKWSCASCTFHNAAEKSICDMCGRSKHPGPEVTPLVSGGRECPQCTLVNKKDSEDCTACGASLKDSPTYI</sequence>
<dbReference type="SUPFAM" id="SSF90209">
    <property type="entry name" value="Ran binding protein zinc finger-like"/>
    <property type="match status" value="1"/>
</dbReference>
<evidence type="ECO:0000256" key="5">
    <source>
        <dbReference type="SAM" id="Coils"/>
    </source>
</evidence>
<gene>
    <name evidence="8" type="ORF">X975_24915</name>
</gene>
<dbReference type="GO" id="GO:0008270">
    <property type="term" value="F:zinc ion binding"/>
    <property type="evidence" value="ECO:0007669"/>
    <property type="project" value="UniProtKB-KW"/>
</dbReference>
<evidence type="ECO:0000259" key="7">
    <source>
        <dbReference type="PROSITE" id="PS50199"/>
    </source>
</evidence>
<name>A0A087SXU7_STEMI</name>
<evidence type="ECO:0000256" key="3">
    <source>
        <dbReference type="ARBA" id="ARBA00022833"/>
    </source>
</evidence>
<feature type="domain" description="RanBP2-type" evidence="7">
    <location>
        <begin position="494"/>
        <end position="524"/>
    </location>
</feature>
<dbReference type="Gene3D" id="2.30.30.380">
    <property type="entry name" value="Zn-finger domain of Sec23/24"/>
    <property type="match status" value="1"/>
</dbReference>
<protein>
    <recommendedName>
        <fullName evidence="7">RanBP2-type domain-containing protein</fullName>
    </recommendedName>
</protein>
<dbReference type="PROSITE" id="PS01358">
    <property type="entry name" value="ZF_RANBP2_1"/>
    <property type="match status" value="1"/>
</dbReference>
<dbReference type="InterPro" id="IPR001876">
    <property type="entry name" value="Znf_RanBP2"/>
</dbReference>
<dbReference type="STRING" id="407821.A0A087SXU7"/>
<evidence type="ECO:0000313" key="8">
    <source>
        <dbReference type="EMBL" id="KFM57686.1"/>
    </source>
</evidence>
<dbReference type="Proteomes" id="UP000054359">
    <property type="component" value="Unassembled WGS sequence"/>
</dbReference>
<evidence type="ECO:0000313" key="9">
    <source>
        <dbReference type="Proteomes" id="UP000054359"/>
    </source>
</evidence>
<evidence type="ECO:0000256" key="2">
    <source>
        <dbReference type="ARBA" id="ARBA00022771"/>
    </source>
</evidence>
<feature type="coiled-coil region" evidence="5">
    <location>
        <begin position="29"/>
        <end position="56"/>
    </location>
</feature>
<evidence type="ECO:0000256" key="1">
    <source>
        <dbReference type="ARBA" id="ARBA00022723"/>
    </source>
</evidence>
<dbReference type="OMA" id="NCERDSH"/>
<dbReference type="SMART" id="SM00547">
    <property type="entry name" value="ZnF_RBZ"/>
    <property type="match status" value="2"/>
</dbReference>
<feature type="non-terminal residue" evidence="8">
    <location>
        <position position="566"/>
    </location>
</feature>
<keyword evidence="1" id="KW-0479">Metal-binding</keyword>
<keyword evidence="2 4" id="KW-0863">Zinc-finger</keyword>
<organism evidence="8 9">
    <name type="scientific">Stegodyphus mimosarum</name>
    <name type="common">African social velvet spider</name>
    <dbReference type="NCBI Taxonomy" id="407821"/>
    <lineage>
        <taxon>Eukaryota</taxon>
        <taxon>Metazoa</taxon>
        <taxon>Ecdysozoa</taxon>
        <taxon>Arthropoda</taxon>
        <taxon>Chelicerata</taxon>
        <taxon>Arachnida</taxon>
        <taxon>Araneae</taxon>
        <taxon>Araneomorphae</taxon>
        <taxon>Entelegynae</taxon>
        <taxon>Eresoidea</taxon>
        <taxon>Eresidae</taxon>
        <taxon>Stegodyphus</taxon>
    </lineage>
</organism>
<accession>A0A087SXU7</accession>
<feature type="region of interest" description="Disordered" evidence="6">
    <location>
        <begin position="436"/>
        <end position="494"/>
    </location>
</feature>
<keyword evidence="9" id="KW-1185">Reference proteome</keyword>
<dbReference type="EMBL" id="KK112448">
    <property type="protein sequence ID" value="KFM57686.1"/>
    <property type="molecule type" value="Genomic_DNA"/>
</dbReference>
<feature type="compositionally biased region" description="Polar residues" evidence="6">
    <location>
        <begin position="436"/>
        <end position="465"/>
    </location>
</feature>
<dbReference type="InterPro" id="IPR036443">
    <property type="entry name" value="Znf_RanBP2_sf"/>
</dbReference>
<keyword evidence="5" id="KW-0175">Coiled coil</keyword>
<evidence type="ECO:0000256" key="4">
    <source>
        <dbReference type="PROSITE-ProRule" id="PRU00322"/>
    </source>
</evidence>
<dbReference type="PROSITE" id="PS50199">
    <property type="entry name" value="ZF_RANBP2_2"/>
    <property type="match status" value="1"/>
</dbReference>